<feature type="compositionally biased region" description="Polar residues" evidence="2">
    <location>
        <begin position="416"/>
        <end position="425"/>
    </location>
</feature>
<sequence>MDAPNPNSASLQKMYRGDSATLSLSYVKDKRSVEGLADFLRRADVRVVNIIDPEHPTIFVRILEELALVSNALQVLHIDLWSNGDPELIGLIGRALKAHGDTLLEVSLKCRFGSKFLAQLLPAIPTCVEVLDLSENILSDGAFLPPLVDFVKCSDIRILKLTNCSLRGQALDQLVASITSNLCPISLGAIEGVDLTACEEIPKNVRAVLRDPPTKTRKDHMGYSDLGTQPQRDSNVQFLDYIKSTLLMNRLVGCRVRVWWPATSDEKRSAFSGRFWPAKVLRVNPIDMIFVVEYDNQEVDRVPCRLIQPESAFIYGGGLNQNFLRSIFGVNYFDHLSRELNLRPREVQIIGANPSAVQKPDSISSMIQSGVDPLTSLCTDVDNPVSLNLSVGPCDTPYYSGPTSSTSWPLQMEGAVSSTGDSVSKNDGGAPAPVLSGDQMYHTPISTLGQQATEKRAPLEDTDHYSILARVTKAMKSESHNTLDAAFKTPEQGNAPSNVVAETPEKSERNAPASTPVASTGTKTPAATKKVTQGEAGLLPSKEHDFIRKMLDELTEANNRRGTDVIFPRDLTHLANNSAINIETMAGLDISLSGNVLQPGDVCEFRDPLDSEGTDPSDYIGVVKEVNDKEPMYKVICIYQDDEDVVDLDSNDVRRPSLIPWHLWVALLMNVERHGLLFKSLSDHTNLHYAMADCFFCPKRLDPDKPFKGTPPNPLEMQLQSMTEYAAVVKSFSSTHPRIEKENQRRNRDPDSVEGLRYQLRKSQQKMDTLLELYEAARQELEQEREVNLELQAKLNCVVCFEK</sequence>
<dbReference type="Gene3D" id="3.80.10.10">
    <property type="entry name" value="Ribonuclease Inhibitor"/>
    <property type="match status" value="1"/>
</dbReference>
<keyword evidence="1" id="KW-0175">Coiled coil</keyword>
<dbReference type="AlphaFoldDB" id="A0A2H6K8T3"/>
<reference evidence="3 4" key="1">
    <citation type="journal article" date="2017" name="BMC Genomics">
        <title>Whole-genome assembly of Babesia ovata and comparative genomics between closely related pathogens.</title>
        <authorList>
            <person name="Yamagishi J."/>
            <person name="Asada M."/>
            <person name="Hakimi H."/>
            <person name="Tanaka T.Q."/>
            <person name="Sugimoto C."/>
            <person name="Kawazu S."/>
        </authorList>
    </citation>
    <scope>NUCLEOTIDE SEQUENCE [LARGE SCALE GENOMIC DNA]</scope>
    <source>
        <strain evidence="3 4">Miyake</strain>
    </source>
</reference>
<comment type="caution">
    <text evidence="3">The sequence shown here is derived from an EMBL/GenBank/DDBJ whole genome shotgun (WGS) entry which is preliminary data.</text>
</comment>
<dbReference type="VEuPathDB" id="PiroplasmaDB:BOVATA_008520"/>
<accession>A0A2H6K8T3</accession>
<protein>
    <submittedName>
        <fullName evidence="3">Zinc C3HC4 type protein</fullName>
    </submittedName>
</protein>
<keyword evidence="4" id="KW-1185">Reference proteome</keyword>
<dbReference type="OrthoDB" id="1711136at2759"/>
<name>A0A2H6K8T3_9APIC</name>
<evidence type="ECO:0000256" key="1">
    <source>
        <dbReference type="SAM" id="Coils"/>
    </source>
</evidence>
<evidence type="ECO:0000313" key="4">
    <source>
        <dbReference type="Proteomes" id="UP000236319"/>
    </source>
</evidence>
<evidence type="ECO:0000313" key="3">
    <source>
        <dbReference type="EMBL" id="GBE59359.1"/>
    </source>
</evidence>
<dbReference type="SUPFAM" id="SSF52047">
    <property type="entry name" value="RNI-like"/>
    <property type="match status" value="1"/>
</dbReference>
<feature type="compositionally biased region" description="Polar residues" evidence="2">
    <location>
        <begin position="512"/>
        <end position="525"/>
    </location>
</feature>
<feature type="region of interest" description="Disordered" evidence="2">
    <location>
        <begin position="487"/>
        <end position="529"/>
    </location>
</feature>
<organism evidence="3 4">
    <name type="scientific">Babesia ovata</name>
    <dbReference type="NCBI Taxonomy" id="189622"/>
    <lineage>
        <taxon>Eukaryota</taxon>
        <taxon>Sar</taxon>
        <taxon>Alveolata</taxon>
        <taxon>Apicomplexa</taxon>
        <taxon>Aconoidasida</taxon>
        <taxon>Piroplasmida</taxon>
        <taxon>Babesiidae</taxon>
        <taxon>Babesia</taxon>
    </lineage>
</organism>
<dbReference type="EMBL" id="BDSA01000001">
    <property type="protein sequence ID" value="GBE59359.1"/>
    <property type="molecule type" value="Genomic_DNA"/>
</dbReference>
<dbReference type="Proteomes" id="UP000236319">
    <property type="component" value="Unassembled WGS sequence"/>
</dbReference>
<evidence type="ECO:0000256" key="2">
    <source>
        <dbReference type="SAM" id="MobiDB-lite"/>
    </source>
</evidence>
<dbReference type="RefSeq" id="XP_028865602.1">
    <property type="nucleotide sequence ID" value="XM_029009769.1"/>
</dbReference>
<feature type="region of interest" description="Disordered" evidence="2">
    <location>
        <begin position="415"/>
        <end position="440"/>
    </location>
</feature>
<feature type="coiled-coil region" evidence="1">
    <location>
        <begin position="760"/>
        <end position="794"/>
    </location>
</feature>
<gene>
    <name evidence="3" type="ORF">BOVATA_008520</name>
</gene>
<dbReference type="GeneID" id="39873129"/>
<dbReference type="InterPro" id="IPR032675">
    <property type="entry name" value="LRR_dom_sf"/>
</dbReference>
<proteinExistence type="predicted"/>